<protein>
    <submittedName>
        <fullName evidence="1">Uncharacterized protein</fullName>
    </submittedName>
</protein>
<dbReference type="VEuPathDB" id="FungiDB:HZS61_004886"/>
<dbReference type="Proteomes" id="UP000285084">
    <property type="component" value="Unassembled WGS sequence"/>
</dbReference>
<name>A0A420MFN1_FUSOX</name>
<gene>
    <name evidence="1" type="ORF">BFJ69_g15055</name>
</gene>
<comment type="caution">
    <text evidence="1">The sequence shown here is derived from an EMBL/GenBank/DDBJ whole genome shotgun (WGS) entry which is preliminary data.</text>
</comment>
<evidence type="ECO:0000313" key="2">
    <source>
        <dbReference type="Proteomes" id="UP000285084"/>
    </source>
</evidence>
<reference evidence="1 2" key="1">
    <citation type="journal article" date="2018" name="Sci. Rep.">
        <title>Characterisation of pathogen-specific regions and novel effector candidates in Fusarium oxysporum f. sp. cepae.</title>
        <authorList>
            <person name="Armitage A.D."/>
            <person name="Taylor A."/>
            <person name="Sobczyk M.K."/>
            <person name="Baxter L."/>
            <person name="Greenfield B.P."/>
            <person name="Bates H.J."/>
            <person name="Wilson F."/>
            <person name="Jackson A.C."/>
            <person name="Ott S."/>
            <person name="Harrison R.J."/>
            <person name="Clarkson J.P."/>
        </authorList>
    </citation>
    <scope>NUCLEOTIDE SEQUENCE [LARGE SCALE GENOMIC DNA]</scope>
    <source>
        <strain evidence="1 2">Fo_A13</strain>
    </source>
</reference>
<proteinExistence type="predicted"/>
<evidence type="ECO:0000313" key="1">
    <source>
        <dbReference type="EMBL" id="RKK66825.1"/>
    </source>
</evidence>
<dbReference type="EMBL" id="MRCX01000262">
    <property type="protein sequence ID" value="RKK66825.1"/>
    <property type="molecule type" value="Genomic_DNA"/>
</dbReference>
<dbReference type="AlphaFoldDB" id="A0A420MFN1"/>
<sequence>MDSNLELYKSLLHLDPLERHERMLHLPRSERFRVASIVEREKLKQMLQEKLAGRDLIGMALSDPYEFRDSVLLQNALLGRTSYTVDETKMVKRIMGEHTYDGEGLFDAIANFDQATYLYSAIPIDAWKLVYCDLYYVDGAKAFMRAVFGTRSFKPLRHELERTYAVT</sequence>
<organism evidence="1 2">
    <name type="scientific">Fusarium oxysporum</name>
    <name type="common">Fusarium vascular wilt</name>
    <dbReference type="NCBI Taxonomy" id="5507"/>
    <lineage>
        <taxon>Eukaryota</taxon>
        <taxon>Fungi</taxon>
        <taxon>Dikarya</taxon>
        <taxon>Ascomycota</taxon>
        <taxon>Pezizomycotina</taxon>
        <taxon>Sordariomycetes</taxon>
        <taxon>Hypocreomycetidae</taxon>
        <taxon>Hypocreales</taxon>
        <taxon>Nectriaceae</taxon>
        <taxon>Fusarium</taxon>
        <taxon>Fusarium oxysporum species complex</taxon>
    </lineage>
</organism>
<accession>A0A420MFN1</accession>